<name>A0A246BIN2_9DEIO</name>
<accession>A0A246BIN2</accession>
<keyword evidence="2" id="KW-1185">Reference proteome</keyword>
<protein>
    <submittedName>
        <fullName evidence="1">Uncharacterized protein</fullName>
    </submittedName>
</protein>
<reference evidence="1 2" key="1">
    <citation type="submission" date="2017-05" db="EMBL/GenBank/DDBJ databases">
        <title>De novo genome assembly of Deniococcus indicus strain DR1.</title>
        <authorList>
            <person name="Chauhan D."/>
            <person name="Yennamalli R.M."/>
            <person name="Priyadarshini R."/>
        </authorList>
    </citation>
    <scope>NUCLEOTIDE SEQUENCE [LARGE SCALE GENOMIC DNA]</scope>
    <source>
        <strain evidence="1 2">DR1</strain>
    </source>
</reference>
<dbReference type="Proteomes" id="UP000197208">
    <property type="component" value="Unassembled WGS sequence"/>
</dbReference>
<dbReference type="EMBL" id="NHMK01000020">
    <property type="protein sequence ID" value="OWL95087.1"/>
    <property type="molecule type" value="Genomic_DNA"/>
</dbReference>
<evidence type="ECO:0000313" key="1">
    <source>
        <dbReference type="EMBL" id="OWL95087.1"/>
    </source>
</evidence>
<sequence length="235" mass="23946">MVTLDDLNVLNQNAAYARQKGEEASVAAQLADTARQNLEELGGDTQAAGQQATQAAQAATLAKNSATAAALQASQAAGDAVTAAELAEGAAGTANQAAGAATTAAQRVTDAVLDLTDIKVATVQATDEARTEVDRLRLVNNVGDADINLLLRQWTQAEAYEPTTITRNSDGLVTTATVTWPDGSTGTLTATNYNATHSVYDGFTVTHASGKTVTQAAVTRDSSGAVTAKPALVVS</sequence>
<dbReference type="AlphaFoldDB" id="A0A246BIN2"/>
<organism evidence="1 2">
    <name type="scientific">Deinococcus indicus</name>
    <dbReference type="NCBI Taxonomy" id="223556"/>
    <lineage>
        <taxon>Bacteria</taxon>
        <taxon>Thermotogati</taxon>
        <taxon>Deinococcota</taxon>
        <taxon>Deinococci</taxon>
        <taxon>Deinococcales</taxon>
        <taxon>Deinococcaceae</taxon>
        <taxon>Deinococcus</taxon>
    </lineage>
</organism>
<evidence type="ECO:0000313" key="2">
    <source>
        <dbReference type="Proteomes" id="UP000197208"/>
    </source>
</evidence>
<comment type="caution">
    <text evidence="1">The sequence shown here is derived from an EMBL/GenBank/DDBJ whole genome shotgun (WGS) entry which is preliminary data.</text>
</comment>
<gene>
    <name evidence="1" type="ORF">CBQ26_13630</name>
</gene>
<proteinExistence type="predicted"/>